<dbReference type="AlphaFoldDB" id="A0A811ZEZ9"/>
<evidence type="ECO:0000313" key="3">
    <source>
        <dbReference type="EMBL" id="CAD7687242.1"/>
    </source>
</evidence>
<gene>
    <name evidence="3" type="ORF">NYPRO_LOCUS20035</name>
</gene>
<name>A0A811ZEZ9_NYCPR</name>
<evidence type="ECO:0000256" key="2">
    <source>
        <dbReference type="SAM" id="Phobius"/>
    </source>
</evidence>
<accession>A0A811ZEZ9</accession>
<keyword evidence="4" id="KW-1185">Reference proteome</keyword>
<feature type="compositionally biased region" description="Basic and acidic residues" evidence="1">
    <location>
        <begin position="97"/>
        <end position="106"/>
    </location>
</feature>
<evidence type="ECO:0000256" key="1">
    <source>
        <dbReference type="SAM" id="MobiDB-lite"/>
    </source>
</evidence>
<dbReference type="EMBL" id="CAJHUB010000763">
    <property type="protein sequence ID" value="CAD7687242.1"/>
    <property type="molecule type" value="Genomic_DNA"/>
</dbReference>
<dbReference type="Proteomes" id="UP000645828">
    <property type="component" value="Unassembled WGS sequence"/>
</dbReference>
<evidence type="ECO:0000313" key="4">
    <source>
        <dbReference type="Proteomes" id="UP000645828"/>
    </source>
</evidence>
<proteinExistence type="predicted"/>
<organism evidence="3 4">
    <name type="scientific">Nyctereutes procyonoides</name>
    <name type="common">Raccoon dog</name>
    <name type="synonym">Canis procyonoides</name>
    <dbReference type="NCBI Taxonomy" id="34880"/>
    <lineage>
        <taxon>Eukaryota</taxon>
        <taxon>Metazoa</taxon>
        <taxon>Chordata</taxon>
        <taxon>Craniata</taxon>
        <taxon>Vertebrata</taxon>
        <taxon>Euteleostomi</taxon>
        <taxon>Mammalia</taxon>
        <taxon>Eutheria</taxon>
        <taxon>Laurasiatheria</taxon>
        <taxon>Carnivora</taxon>
        <taxon>Caniformia</taxon>
        <taxon>Canidae</taxon>
        <taxon>Nyctereutes</taxon>
    </lineage>
</organism>
<sequence>MAVVILSLSFYYANYNFIAAIVSSLTLVIAWLTGCWGSLPCPASPERITLCITSPGKYQNSEFQVRFLPKVCHCHTLVRSKNHEVKPSIESGCQGATKEHSGEKEALQSPLPHPQRSHTRSWPPRGSLGNPHQCLPTWALRPQEPPEDEILVAGFVGFSKPWAGGGGQKRLVAERFCCPQGEGCRRALVTPGGGRREARAKPWGLGCCCRSPCLQHDKVRTPGRNATPLPLGAPLSLQSVHPFSSSSPPMERPFFSLLCR</sequence>
<comment type="caution">
    <text evidence="3">The sequence shown here is derived from an EMBL/GenBank/DDBJ whole genome shotgun (WGS) entry which is preliminary data.</text>
</comment>
<keyword evidence="2" id="KW-1133">Transmembrane helix</keyword>
<feature type="transmembrane region" description="Helical" evidence="2">
    <location>
        <begin position="12"/>
        <end position="32"/>
    </location>
</feature>
<keyword evidence="2" id="KW-0472">Membrane</keyword>
<protein>
    <submittedName>
        <fullName evidence="3">(raccoon dog) hypothetical protein</fullName>
    </submittedName>
</protein>
<feature type="region of interest" description="Disordered" evidence="1">
    <location>
        <begin position="88"/>
        <end position="129"/>
    </location>
</feature>
<reference evidence="3" key="1">
    <citation type="submission" date="2020-12" db="EMBL/GenBank/DDBJ databases">
        <authorList>
            <consortium name="Molecular Ecology Group"/>
        </authorList>
    </citation>
    <scope>NUCLEOTIDE SEQUENCE</scope>
    <source>
        <strain evidence="3">TBG_1078</strain>
    </source>
</reference>
<keyword evidence="2" id="KW-0812">Transmembrane</keyword>